<dbReference type="PROSITE" id="PS50949">
    <property type="entry name" value="HTH_GNTR"/>
    <property type="match status" value="1"/>
</dbReference>
<feature type="region of interest" description="Disordered" evidence="4">
    <location>
        <begin position="1"/>
        <end position="21"/>
    </location>
</feature>
<dbReference type="EMBL" id="FRCB01000013">
    <property type="protein sequence ID" value="SHM72832.1"/>
    <property type="molecule type" value="Genomic_DNA"/>
</dbReference>
<dbReference type="InterPro" id="IPR000524">
    <property type="entry name" value="Tscrpt_reg_HTH_GntR"/>
</dbReference>
<sequence length="232" mass="25797">MGDEVSSNQQEPEMSQLKPDPIGRTALAVEITNRLRQMILEGVMQPGEKINEKALTTQFGVSRTPLREALKVLAAEGLLELIPHRGAVITRQSEAEIAEVFHVLAALEGLAGELTAQVASDAELAQITAMTEELRQSYAQTDRPRYFRINQAIHQEILAASGNDTLVKSHELLAHRVQRARYQANLTPQRWRAAVEEHEAIAKALAARDAETTSRLMRDHLLQKLTSIRVKS</sequence>
<dbReference type="GO" id="GO:0003677">
    <property type="term" value="F:DNA binding"/>
    <property type="evidence" value="ECO:0007669"/>
    <property type="project" value="UniProtKB-KW"/>
</dbReference>
<evidence type="ECO:0000256" key="3">
    <source>
        <dbReference type="ARBA" id="ARBA00023163"/>
    </source>
</evidence>
<keyword evidence="3" id="KW-0804">Transcription</keyword>
<keyword evidence="7" id="KW-1185">Reference proteome</keyword>
<dbReference type="Proteomes" id="UP000322545">
    <property type="component" value="Unassembled WGS sequence"/>
</dbReference>
<dbReference type="AlphaFoldDB" id="A0A1M7L4L5"/>
<name>A0A1M7L4L5_9RHOB</name>
<keyword evidence="2" id="KW-0238">DNA-binding</keyword>
<feature type="domain" description="HTH gntR-type" evidence="5">
    <location>
        <begin position="25"/>
        <end position="92"/>
    </location>
</feature>
<evidence type="ECO:0000256" key="2">
    <source>
        <dbReference type="ARBA" id="ARBA00023125"/>
    </source>
</evidence>
<dbReference type="InterPro" id="IPR036390">
    <property type="entry name" value="WH_DNA-bd_sf"/>
</dbReference>
<dbReference type="SMART" id="SM00895">
    <property type="entry name" value="FCD"/>
    <property type="match status" value="1"/>
</dbReference>
<dbReference type="PANTHER" id="PTHR43537:SF50">
    <property type="entry name" value="TRANSCRIPTIONAL REGULATORY PROTEIN"/>
    <property type="match status" value="1"/>
</dbReference>
<dbReference type="SMART" id="SM00345">
    <property type="entry name" value="HTH_GNTR"/>
    <property type="match status" value="1"/>
</dbReference>
<evidence type="ECO:0000259" key="5">
    <source>
        <dbReference type="PROSITE" id="PS50949"/>
    </source>
</evidence>
<protein>
    <submittedName>
        <fullName evidence="6">Transcriptional regulator, GntR family</fullName>
    </submittedName>
</protein>
<evidence type="ECO:0000313" key="6">
    <source>
        <dbReference type="EMBL" id="SHM72832.1"/>
    </source>
</evidence>
<feature type="compositionally biased region" description="Polar residues" evidence="4">
    <location>
        <begin position="1"/>
        <end position="13"/>
    </location>
</feature>
<dbReference type="Gene3D" id="1.10.10.10">
    <property type="entry name" value="Winged helix-like DNA-binding domain superfamily/Winged helix DNA-binding domain"/>
    <property type="match status" value="1"/>
</dbReference>
<accession>A0A1M7L4L5</accession>
<dbReference type="GO" id="GO:0003700">
    <property type="term" value="F:DNA-binding transcription factor activity"/>
    <property type="evidence" value="ECO:0007669"/>
    <property type="project" value="InterPro"/>
</dbReference>
<dbReference type="InterPro" id="IPR008920">
    <property type="entry name" value="TF_FadR/GntR_C"/>
</dbReference>
<dbReference type="PRINTS" id="PR00035">
    <property type="entry name" value="HTHGNTR"/>
</dbReference>
<evidence type="ECO:0000313" key="7">
    <source>
        <dbReference type="Proteomes" id="UP000322545"/>
    </source>
</evidence>
<dbReference type="Pfam" id="PF00392">
    <property type="entry name" value="GntR"/>
    <property type="match status" value="1"/>
</dbReference>
<dbReference type="InterPro" id="IPR011711">
    <property type="entry name" value="GntR_C"/>
</dbReference>
<dbReference type="Gene3D" id="1.20.120.530">
    <property type="entry name" value="GntR ligand-binding domain-like"/>
    <property type="match status" value="1"/>
</dbReference>
<evidence type="ECO:0000256" key="1">
    <source>
        <dbReference type="ARBA" id="ARBA00023015"/>
    </source>
</evidence>
<gene>
    <name evidence="6" type="ORF">SAMN05443432_11319</name>
</gene>
<proteinExistence type="predicted"/>
<dbReference type="SUPFAM" id="SSF48008">
    <property type="entry name" value="GntR ligand-binding domain-like"/>
    <property type="match status" value="1"/>
</dbReference>
<keyword evidence="1" id="KW-0805">Transcription regulation</keyword>
<dbReference type="PANTHER" id="PTHR43537">
    <property type="entry name" value="TRANSCRIPTIONAL REGULATOR, GNTR FAMILY"/>
    <property type="match status" value="1"/>
</dbReference>
<dbReference type="CDD" id="cd07377">
    <property type="entry name" value="WHTH_GntR"/>
    <property type="match status" value="1"/>
</dbReference>
<dbReference type="InterPro" id="IPR036388">
    <property type="entry name" value="WH-like_DNA-bd_sf"/>
</dbReference>
<dbReference type="SUPFAM" id="SSF46785">
    <property type="entry name" value="Winged helix' DNA-binding domain"/>
    <property type="match status" value="1"/>
</dbReference>
<dbReference type="Pfam" id="PF07729">
    <property type="entry name" value="FCD"/>
    <property type="match status" value="1"/>
</dbReference>
<reference evidence="6 7" key="1">
    <citation type="submission" date="2016-11" db="EMBL/GenBank/DDBJ databases">
        <authorList>
            <person name="Varghese N."/>
            <person name="Submissions S."/>
        </authorList>
    </citation>
    <scope>NUCLEOTIDE SEQUENCE [LARGE SCALE GENOMIC DNA]</scope>
    <source>
        <strain evidence="6 7">DSM 28249</strain>
    </source>
</reference>
<evidence type="ECO:0000256" key="4">
    <source>
        <dbReference type="SAM" id="MobiDB-lite"/>
    </source>
</evidence>
<organism evidence="6 7">
    <name type="scientific">Roseovarius litoreus</name>
    <dbReference type="NCBI Taxonomy" id="1155722"/>
    <lineage>
        <taxon>Bacteria</taxon>
        <taxon>Pseudomonadati</taxon>
        <taxon>Pseudomonadota</taxon>
        <taxon>Alphaproteobacteria</taxon>
        <taxon>Rhodobacterales</taxon>
        <taxon>Roseobacteraceae</taxon>
        <taxon>Roseovarius</taxon>
    </lineage>
</organism>